<dbReference type="CDD" id="cd00207">
    <property type="entry name" value="fer2"/>
    <property type="match status" value="1"/>
</dbReference>
<dbReference type="Gene3D" id="3.30.365.10">
    <property type="entry name" value="Aldehyde oxidase/xanthine dehydrogenase, molybdopterin binding domain"/>
    <property type="match status" value="4"/>
</dbReference>
<organism evidence="6 7">
    <name type="scientific">Geotalea uraniireducens (strain Rf4)</name>
    <name type="common">Geobacter uraniireducens</name>
    <dbReference type="NCBI Taxonomy" id="351605"/>
    <lineage>
        <taxon>Bacteria</taxon>
        <taxon>Pseudomonadati</taxon>
        <taxon>Thermodesulfobacteriota</taxon>
        <taxon>Desulfuromonadia</taxon>
        <taxon>Geobacterales</taxon>
        <taxon>Geobacteraceae</taxon>
        <taxon>Geotalea</taxon>
    </lineage>
</organism>
<gene>
    <name evidence="6" type="ordered locus">Gura_0998</name>
</gene>
<dbReference type="InterPro" id="IPR054705">
    <property type="entry name" value="Mop"/>
</dbReference>
<dbReference type="InterPro" id="IPR002888">
    <property type="entry name" value="2Fe-2S-bd"/>
</dbReference>
<dbReference type="GO" id="GO:0005506">
    <property type="term" value="F:iron ion binding"/>
    <property type="evidence" value="ECO:0007669"/>
    <property type="project" value="InterPro"/>
</dbReference>
<evidence type="ECO:0000256" key="3">
    <source>
        <dbReference type="ARBA" id="ARBA00023002"/>
    </source>
</evidence>
<dbReference type="GO" id="GO:0016491">
    <property type="term" value="F:oxidoreductase activity"/>
    <property type="evidence" value="ECO:0007669"/>
    <property type="project" value="UniProtKB-KW"/>
</dbReference>
<dbReference type="NCBIfam" id="NF045668">
    <property type="entry name" value="pterin_aldehy"/>
    <property type="match status" value="1"/>
</dbReference>
<keyword evidence="7" id="KW-1185">Reference proteome</keyword>
<dbReference type="InterPro" id="IPR036010">
    <property type="entry name" value="2Fe-2S_ferredoxin-like_sf"/>
</dbReference>
<dbReference type="SUPFAM" id="SSF54665">
    <property type="entry name" value="CO dehydrogenase molybdoprotein N-domain-like"/>
    <property type="match status" value="1"/>
</dbReference>
<dbReference type="InterPro" id="IPR046867">
    <property type="entry name" value="AldOxase/xan_DH_MoCoBD2"/>
</dbReference>
<dbReference type="InterPro" id="IPR012675">
    <property type="entry name" value="Beta-grasp_dom_sf"/>
</dbReference>
<dbReference type="InterPro" id="IPR036856">
    <property type="entry name" value="Ald_Oxase/Xan_DH_a/b_sf"/>
</dbReference>
<accession>A5GB32</accession>
<dbReference type="Pfam" id="PF00111">
    <property type="entry name" value="Fer2"/>
    <property type="match status" value="1"/>
</dbReference>
<dbReference type="Pfam" id="PF20256">
    <property type="entry name" value="MoCoBD_2"/>
    <property type="match status" value="1"/>
</dbReference>
<dbReference type="SUPFAM" id="SSF56003">
    <property type="entry name" value="Molybdenum cofactor-binding domain"/>
    <property type="match status" value="1"/>
</dbReference>
<dbReference type="SMART" id="SM01008">
    <property type="entry name" value="Ald_Xan_dh_C"/>
    <property type="match status" value="1"/>
</dbReference>
<dbReference type="Gene3D" id="3.10.20.30">
    <property type="match status" value="1"/>
</dbReference>
<dbReference type="Pfam" id="PF01799">
    <property type="entry name" value="Fer2_2"/>
    <property type="match status" value="1"/>
</dbReference>
<dbReference type="PROSITE" id="PS51085">
    <property type="entry name" value="2FE2S_FER_2"/>
    <property type="match status" value="1"/>
</dbReference>
<dbReference type="InterPro" id="IPR001041">
    <property type="entry name" value="2Fe-2S_ferredoxin-type"/>
</dbReference>
<dbReference type="KEGG" id="gur:Gura_0998"/>
<dbReference type="Gene3D" id="3.90.1170.50">
    <property type="entry name" value="Aldehyde oxidase/xanthine dehydrogenase, a/b hammerhead"/>
    <property type="match status" value="1"/>
</dbReference>
<dbReference type="EMBL" id="CP000698">
    <property type="protein sequence ID" value="ABQ25204.1"/>
    <property type="molecule type" value="Genomic_DNA"/>
</dbReference>
<dbReference type="Proteomes" id="UP000006695">
    <property type="component" value="Chromosome"/>
</dbReference>
<evidence type="ECO:0000313" key="7">
    <source>
        <dbReference type="Proteomes" id="UP000006695"/>
    </source>
</evidence>
<dbReference type="InterPro" id="IPR008274">
    <property type="entry name" value="AldOxase/xan_DH_MoCoBD1"/>
</dbReference>
<keyword evidence="4" id="KW-0408">Iron</keyword>
<dbReference type="Gene3D" id="1.10.150.120">
    <property type="entry name" value="[2Fe-2S]-binding domain"/>
    <property type="match status" value="1"/>
</dbReference>
<dbReference type="RefSeq" id="WP_011937928.1">
    <property type="nucleotide sequence ID" value="NC_009483.1"/>
</dbReference>
<dbReference type="PROSITE" id="PS00197">
    <property type="entry name" value="2FE2S_FER_1"/>
    <property type="match status" value="1"/>
</dbReference>
<dbReference type="InterPro" id="IPR016208">
    <property type="entry name" value="Ald_Oxase/xanthine_DH-like"/>
</dbReference>
<comment type="similarity">
    <text evidence="1">Belongs to the xanthine dehydrogenase family.</text>
</comment>
<dbReference type="HOGENOM" id="CLU_001681_2_3_7"/>
<dbReference type="OrthoDB" id="9775084at2"/>
<reference evidence="6 7" key="1">
    <citation type="submission" date="2007-05" db="EMBL/GenBank/DDBJ databases">
        <title>Complete sequence of Geobacter uraniireducens Rf4.</title>
        <authorList>
            <consortium name="US DOE Joint Genome Institute"/>
            <person name="Copeland A."/>
            <person name="Lucas S."/>
            <person name="Lapidus A."/>
            <person name="Barry K."/>
            <person name="Detter J.C."/>
            <person name="Glavina del Rio T."/>
            <person name="Hammon N."/>
            <person name="Israni S."/>
            <person name="Dalin E."/>
            <person name="Tice H."/>
            <person name="Pitluck S."/>
            <person name="Chertkov O."/>
            <person name="Brettin T."/>
            <person name="Bruce D."/>
            <person name="Han C."/>
            <person name="Schmutz J."/>
            <person name="Larimer F."/>
            <person name="Land M."/>
            <person name="Hauser L."/>
            <person name="Kyrpides N."/>
            <person name="Mikhailova N."/>
            <person name="Shelobolina E."/>
            <person name="Aklujkar M."/>
            <person name="Lovley D."/>
            <person name="Richardson P."/>
        </authorList>
    </citation>
    <scope>NUCLEOTIDE SEQUENCE [LARGE SCALE GENOMIC DNA]</scope>
    <source>
        <strain evidence="6 7">Rf4</strain>
    </source>
</reference>
<dbReference type="InterPro" id="IPR037165">
    <property type="entry name" value="AldOxase/xan_DH_Mopterin-bd_sf"/>
</dbReference>
<evidence type="ECO:0000313" key="6">
    <source>
        <dbReference type="EMBL" id="ABQ25204.1"/>
    </source>
</evidence>
<protein>
    <submittedName>
        <fullName evidence="6">Aldehyde dehydrogenase, molybdenum-binding subunit apoprotein</fullName>
    </submittedName>
</protein>
<dbReference type="InterPro" id="IPR036884">
    <property type="entry name" value="2Fe-2S-bd_dom_sf"/>
</dbReference>
<dbReference type="PANTHER" id="PTHR11908:SF157">
    <property type="entry name" value="XANTHINE DEHYDROGENASE SUBUNIT D-RELATED"/>
    <property type="match status" value="1"/>
</dbReference>
<dbReference type="PANTHER" id="PTHR11908">
    <property type="entry name" value="XANTHINE DEHYDROGENASE"/>
    <property type="match status" value="1"/>
</dbReference>
<dbReference type="Pfam" id="PF02738">
    <property type="entry name" value="MoCoBD_1"/>
    <property type="match status" value="1"/>
</dbReference>
<proteinExistence type="inferred from homology"/>
<evidence type="ECO:0000256" key="4">
    <source>
        <dbReference type="ARBA" id="ARBA00023004"/>
    </source>
</evidence>
<dbReference type="SUPFAM" id="SSF54292">
    <property type="entry name" value="2Fe-2S ferredoxin-like"/>
    <property type="match status" value="1"/>
</dbReference>
<name>A5GB32_GEOUR</name>
<keyword evidence="2" id="KW-0479">Metal-binding</keyword>
<feature type="domain" description="2Fe-2S ferredoxin-type" evidence="5">
    <location>
        <begin position="3"/>
        <end position="79"/>
    </location>
</feature>
<dbReference type="GO" id="GO:0051537">
    <property type="term" value="F:2 iron, 2 sulfur cluster binding"/>
    <property type="evidence" value="ECO:0007669"/>
    <property type="project" value="InterPro"/>
</dbReference>
<dbReference type="InterPro" id="IPR000674">
    <property type="entry name" value="Ald_Oxase/Xan_DH_a/b"/>
</dbReference>
<evidence type="ECO:0000259" key="5">
    <source>
        <dbReference type="PROSITE" id="PS51085"/>
    </source>
</evidence>
<evidence type="ECO:0000256" key="1">
    <source>
        <dbReference type="ARBA" id="ARBA00006849"/>
    </source>
</evidence>
<dbReference type="SUPFAM" id="SSF47741">
    <property type="entry name" value="CO dehydrogenase ISP C-domain like"/>
    <property type="match status" value="1"/>
</dbReference>
<dbReference type="AlphaFoldDB" id="A5GB32"/>
<evidence type="ECO:0000256" key="2">
    <source>
        <dbReference type="ARBA" id="ARBA00022723"/>
    </source>
</evidence>
<dbReference type="STRING" id="351605.Gura_0998"/>
<dbReference type="InterPro" id="IPR006058">
    <property type="entry name" value="2Fe2S_fd_BS"/>
</dbReference>
<sequence>MIKKVMVVNGIERTLIVDQEALLSDVLRKQLHLTGTKVGCGTGQCGACNVIMDGKLVRSCVVKMKKVENLAKITTIEGIGTPLNLHPIQKAFIFHGALQCGFCTPGFIVSTKALLDENPNPTREDVRDWFQKYRNACRCTGYSMIVDAVMDAAKVMRGEISDQAIEFKTPADGKIYGSRFPRPTSVAKVTGLWDFGDDMGTQLPEGTLQCALVQPEVSHAIIKGIDTSEAEKMPGVFKVVTHKDVKGKNRITGLITFPTNKGDGWDRPILNDEKIFQYGDVVAIVCADTLENAKAAAKMVKVDLEVLPAYMNAPAAMAEDAIEIHPGTPNVYYECTLNKGEDTKPIMAKAAHVVEGEYYLQRQPHMPIEPDVGFAYIDDLKRVVIHSKSIAIHLHLYMIAPGLGVEPHEIVVVQNPTGATFGYKFSPTLEALVGAAAMATGRPCFLGYDWYQQQTYTGKRSPMWFKIKMGADQDGKLLAMETDWSCDHGPYSEFGDLVTTRGAQFTGAGYDIKNIRGVGRTVCTNHGWGSAFRAYGSPQSFFASESLMDELAKKMGVDPFELRYKNIYRPGATTPTGQTPEVFCFEELFDLMRPKYQDALLRAKNGSTETKKRGVGVSLGVYGCGLDGPDTSSAWVELNPDGSVTVGNAWQDHGQGSDGGTVTFAHNTLRPLGLKADQIRLSMNDTSLHPNSGPSGGSRQNVVTGNAIHAACVLLLDALRKADGTYRTYDEMVKEGKSVKYEGSWTTPSTHMDDNMQGAPFCIYMYALFMSEVEVDVTTGKTTVLKMTYAGDNGTITNRLTVDGQVYGGLVQGVGLALTEDFEDLKKHTTLIGSGFPFIKDVPDDMELIYTEYPRKDGAFGQAGVGEGPLTAPHASIINAIDSACGVRIRSIPAYPAKVLAALKSEKKAFDVSDAVAGGYMSQGGIETLKK</sequence>
<dbReference type="Pfam" id="PF01315">
    <property type="entry name" value="Ald_Xan_dh_C"/>
    <property type="match status" value="1"/>
</dbReference>
<keyword evidence="3" id="KW-0560">Oxidoreductase</keyword>